<comment type="caution">
    <text evidence="1">The sequence shown here is derived from an EMBL/GenBank/DDBJ whole genome shotgun (WGS) entry which is preliminary data.</text>
</comment>
<name>A0A316MBA1_9CLOT</name>
<dbReference type="AlphaFoldDB" id="A0A316MBA1"/>
<dbReference type="EMBL" id="QAMZ01000030">
    <property type="protein sequence ID" value="PWL53803.1"/>
    <property type="molecule type" value="Genomic_DNA"/>
</dbReference>
<proteinExistence type="predicted"/>
<evidence type="ECO:0000313" key="1">
    <source>
        <dbReference type="EMBL" id="PWL53803.1"/>
    </source>
</evidence>
<evidence type="ECO:0000313" key="2">
    <source>
        <dbReference type="Proteomes" id="UP000246114"/>
    </source>
</evidence>
<reference evidence="1 2" key="1">
    <citation type="submission" date="2018-03" db="EMBL/GenBank/DDBJ databases">
        <title>The uncultured portion of the human microbiome is neutrally assembled.</title>
        <authorList>
            <person name="Jeraldo P."/>
            <person name="Boardman L."/>
            <person name="White B.A."/>
            <person name="Nelson H."/>
            <person name="Goldenfeld N."/>
            <person name="Chia N."/>
        </authorList>
    </citation>
    <scope>NUCLEOTIDE SEQUENCE [LARGE SCALE GENOMIC DNA]</scope>
    <source>
        <strain evidence="1">CIM:MAG 903</strain>
    </source>
</reference>
<sequence length="83" mass="9525">MSNCRVCGRPLNESQWREEKNYKSCPNCSKENGHEHVYYEYPEHFGTTDARITSVNPDGAQSHCAVCRGRAKVQGNRRLCSEF</sequence>
<gene>
    <name evidence="1" type="ORF">DBY38_06490</name>
</gene>
<accession>A0A316MBA1</accession>
<dbReference type="Proteomes" id="UP000246114">
    <property type="component" value="Unassembled WGS sequence"/>
</dbReference>
<protein>
    <submittedName>
        <fullName evidence="1">Uncharacterized protein</fullName>
    </submittedName>
</protein>
<organism evidence="1 2">
    <name type="scientific">Clostridium cadaveris</name>
    <dbReference type="NCBI Taxonomy" id="1529"/>
    <lineage>
        <taxon>Bacteria</taxon>
        <taxon>Bacillati</taxon>
        <taxon>Bacillota</taxon>
        <taxon>Clostridia</taxon>
        <taxon>Eubacteriales</taxon>
        <taxon>Clostridiaceae</taxon>
        <taxon>Clostridium</taxon>
    </lineage>
</organism>